<evidence type="ECO:0000256" key="1">
    <source>
        <dbReference type="SAM" id="Phobius"/>
    </source>
</evidence>
<dbReference type="Proteomes" id="UP000030701">
    <property type="component" value="Unassembled WGS sequence"/>
</dbReference>
<name>X0MCT4_FUSOX</name>
<dbReference type="HOGENOM" id="CLU_1447742_0_0_1"/>
<dbReference type="AlphaFoldDB" id="X0MCT4"/>
<keyword evidence="1" id="KW-0812">Transmembrane</keyword>
<proteinExistence type="predicted"/>
<keyword evidence="1" id="KW-0472">Membrane</keyword>
<dbReference type="GO" id="GO:0020037">
    <property type="term" value="F:heme binding"/>
    <property type="evidence" value="ECO:0007669"/>
    <property type="project" value="InterPro"/>
</dbReference>
<dbReference type="InterPro" id="IPR036396">
    <property type="entry name" value="Cyt_P450_sf"/>
</dbReference>
<dbReference type="GO" id="GO:0004497">
    <property type="term" value="F:monooxygenase activity"/>
    <property type="evidence" value="ECO:0007669"/>
    <property type="project" value="InterPro"/>
</dbReference>
<dbReference type="EMBL" id="JH657974">
    <property type="protein sequence ID" value="EXM18415.1"/>
    <property type="molecule type" value="Genomic_DNA"/>
</dbReference>
<reference evidence="2" key="2">
    <citation type="submission" date="2012-05" db="EMBL/GenBank/DDBJ databases">
        <title>The Genome Annotation of Fusarium oxysporum Cotton.</title>
        <authorList>
            <consortium name="The Broad Institute Genomics Platform"/>
            <person name="Ma L.-J."/>
            <person name="Corby-Kistler H."/>
            <person name="Broz K."/>
            <person name="Gale L.R."/>
            <person name="Jonkers W."/>
            <person name="O'Donnell K."/>
            <person name="Ploetz R."/>
            <person name="Steinberg C."/>
            <person name="Schwartz D.C."/>
            <person name="VanEtten H."/>
            <person name="Zhou S."/>
            <person name="Young S.K."/>
            <person name="Zeng Q."/>
            <person name="Gargeya S."/>
            <person name="Fitzgerald M."/>
            <person name="Abouelleil A."/>
            <person name="Alvarado L."/>
            <person name="Chapman S.B."/>
            <person name="Gainer-Dewar J."/>
            <person name="Goldberg J."/>
            <person name="Griggs A."/>
            <person name="Gujja S."/>
            <person name="Hansen M."/>
            <person name="Howarth C."/>
            <person name="Imamovic A."/>
            <person name="Ireland A."/>
            <person name="Larimer J."/>
            <person name="McCowan C."/>
            <person name="Murphy C."/>
            <person name="Pearson M."/>
            <person name="Poon T.W."/>
            <person name="Priest M."/>
            <person name="Roberts A."/>
            <person name="Saif S."/>
            <person name="Shea T."/>
            <person name="Sykes S."/>
            <person name="Wortman J."/>
            <person name="Nusbaum C."/>
            <person name="Birren B."/>
        </authorList>
    </citation>
    <scope>NUCLEOTIDE SEQUENCE</scope>
    <source>
        <strain evidence="2">25433</strain>
    </source>
</reference>
<organism evidence="2">
    <name type="scientific">Fusarium oxysporum f. sp. vasinfectum 25433</name>
    <dbReference type="NCBI Taxonomy" id="1089449"/>
    <lineage>
        <taxon>Eukaryota</taxon>
        <taxon>Fungi</taxon>
        <taxon>Dikarya</taxon>
        <taxon>Ascomycota</taxon>
        <taxon>Pezizomycotina</taxon>
        <taxon>Sordariomycetes</taxon>
        <taxon>Hypocreomycetidae</taxon>
        <taxon>Hypocreales</taxon>
        <taxon>Nectriaceae</taxon>
        <taxon>Fusarium</taxon>
        <taxon>Fusarium oxysporum species complex</taxon>
    </lineage>
</organism>
<gene>
    <name evidence="2" type="ORF">FOTG_13514</name>
</gene>
<sequence length="187" mass="20667">MASIVSPGDEAAVSNASLTFKDDISNSNGLLSSYLNGYSNTQILLTILVVLIAYDQCMYLWRKGPIAGPAFKIPFMGPFIRALYPKFDHYLAQWASGPLSCVSVFHKFVVLASDRDIAHKVFKSPTYAKPCIVPMAETLLRPSAWVFLQGKAHTEYRKGLNGLFVNKALSTYLPVQEKVYDDYSAGS</sequence>
<dbReference type="GO" id="GO:0005506">
    <property type="term" value="F:iron ion binding"/>
    <property type="evidence" value="ECO:0007669"/>
    <property type="project" value="InterPro"/>
</dbReference>
<dbReference type="GO" id="GO:0016705">
    <property type="term" value="F:oxidoreductase activity, acting on paired donors, with incorporation or reduction of molecular oxygen"/>
    <property type="evidence" value="ECO:0007669"/>
    <property type="project" value="InterPro"/>
</dbReference>
<feature type="transmembrane region" description="Helical" evidence="1">
    <location>
        <begin position="37"/>
        <end position="54"/>
    </location>
</feature>
<protein>
    <submittedName>
        <fullName evidence="2">Cytochrome P450 oxidoreductase</fullName>
    </submittedName>
</protein>
<accession>X0MCT4</accession>
<keyword evidence="1" id="KW-1133">Transmembrane helix</keyword>
<reference evidence="2" key="1">
    <citation type="submission" date="2011-11" db="EMBL/GenBank/DDBJ databases">
        <title>The Genome Sequence of Fusarium oxysporum Cotton.</title>
        <authorList>
            <consortium name="The Broad Institute Genome Sequencing Platform"/>
            <person name="Ma L.-J."/>
            <person name="Gale L.R."/>
            <person name="Schwartz D.C."/>
            <person name="Zhou S."/>
            <person name="Corby-Kistler H."/>
            <person name="Young S.K."/>
            <person name="Zeng Q."/>
            <person name="Gargeya S."/>
            <person name="Fitzgerald M."/>
            <person name="Haas B."/>
            <person name="Abouelleil A."/>
            <person name="Alvarado L."/>
            <person name="Arachchi H.M."/>
            <person name="Berlin A."/>
            <person name="Brown A."/>
            <person name="Chapman S.B."/>
            <person name="Chen Z."/>
            <person name="Dunbar C."/>
            <person name="Freedman E."/>
            <person name="Gearin G."/>
            <person name="Goldberg J."/>
            <person name="Griggs A."/>
            <person name="Gujja S."/>
            <person name="Heiman D."/>
            <person name="Howarth C."/>
            <person name="Larson L."/>
            <person name="Lui A."/>
            <person name="MacDonald P.J.P."/>
            <person name="Montmayeur A."/>
            <person name="Murphy C."/>
            <person name="Neiman D."/>
            <person name="Pearson M."/>
            <person name="Priest M."/>
            <person name="Roberts A."/>
            <person name="Saif S."/>
            <person name="Shea T."/>
            <person name="Shenoy N."/>
            <person name="Sisk P."/>
            <person name="Stolte C."/>
            <person name="Sykes S."/>
            <person name="Wortman J."/>
            <person name="Nusbaum C."/>
            <person name="Birren B."/>
        </authorList>
    </citation>
    <scope>NUCLEOTIDE SEQUENCE [LARGE SCALE GENOMIC DNA]</scope>
    <source>
        <strain evidence="2">25433</strain>
    </source>
</reference>
<dbReference type="Gene3D" id="1.10.630.10">
    <property type="entry name" value="Cytochrome P450"/>
    <property type="match status" value="1"/>
</dbReference>
<evidence type="ECO:0000313" key="2">
    <source>
        <dbReference type="EMBL" id="EXM18415.1"/>
    </source>
</evidence>
<dbReference type="SUPFAM" id="SSF48264">
    <property type="entry name" value="Cytochrome P450"/>
    <property type="match status" value="1"/>
</dbReference>